<keyword evidence="6" id="KW-1185">Reference proteome</keyword>
<proteinExistence type="inferred from homology"/>
<accession>A0ABR1UY82</accession>
<dbReference type="InterPro" id="IPR001461">
    <property type="entry name" value="Aspartic_peptidase_A1"/>
</dbReference>
<evidence type="ECO:0000256" key="3">
    <source>
        <dbReference type="SAM" id="SignalP"/>
    </source>
</evidence>
<name>A0ABR1UY82_9PEZI</name>
<dbReference type="Pfam" id="PF00026">
    <property type="entry name" value="Asp"/>
    <property type="match status" value="1"/>
</dbReference>
<dbReference type="InterPro" id="IPR021109">
    <property type="entry name" value="Peptidase_aspartic_dom_sf"/>
</dbReference>
<feature type="compositionally biased region" description="Low complexity" evidence="2">
    <location>
        <begin position="455"/>
        <end position="469"/>
    </location>
</feature>
<feature type="compositionally biased region" description="Low complexity" evidence="2">
    <location>
        <begin position="430"/>
        <end position="440"/>
    </location>
</feature>
<evidence type="ECO:0000313" key="6">
    <source>
        <dbReference type="Proteomes" id="UP001446871"/>
    </source>
</evidence>
<feature type="region of interest" description="Disordered" evidence="2">
    <location>
        <begin position="430"/>
        <end position="469"/>
    </location>
</feature>
<dbReference type="Gene3D" id="2.40.70.10">
    <property type="entry name" value="Acid Proteases"/>
    <property type="match status" value="2"/>
</dbReference>
<evidence type="ECO:0000259" key="4">
    <source>
        <dbReference type="PROSITE" id="PS51767"/>
    </source>
</evidence>
<evidence type="ECO:0000256" key="2">
    <source>
        <dbReference type="SAM" id="MobiDB-lite"/>
    </source>
</evidence>
<dbReference type="PANTHER" id="PTHR47966">
    <property type="entry name" value="BETA-SITE APP-CLEAVING ENZYME, ISOFORM A-RELATED"/>
    <property type="match status" value="1"/>
</dbReference>
<dbReference type="SUPFAM" id="SSF50630">
    <property type="entry name" value="Acid proteases"/>
    <property type="match status" value="1"/>
</dbReference>
<dbReference type="Proteomes" id="UP001446871">
    <property type="component" value="Unassembled WGS sequence"/>
</dbReference>
<comment type="caution">
    <text evidence="5">The sequence shown here is derived from an EMBL/GenBank/DDBJ whole genome shotgun (WGS) entry which is preliminary data.</text>
</comment>
<feature type="chain" id="PRO_5046420257" description="Peptidase A1 domain-containing protein" evidence="3">
    <location>
        <begin position="20"/>
        <end position="502"/>
    </location>
</feature>
<evidence type="ECO:0000313" key="5">
    <source>
        <dbReference type="EMBL" id="KAK8063902.1"/>
    </source>
</evidence>
<feature type="signal peptide" evidence="3">
    <location>
        <begin position="1"/>
        <end position="19"/>
    </location>
</feature>
<sequence length="502" mass="53537">MTVLSFFLASSIVALGTQAQHVISRDAAPTPMPMPSHGDKCIRFPVFHSTNKQVFGDMWEKRGIETIALANRSDVAYYARLDIGNPPQQNYVQLDTGSFELWVNPDCTNLVTTSDQRFCQAVGSYDPKKSKSSNVTQTTKTLRYGIGEANIQYVTDDIAFQNSGNALKNVRFGFATATKDEFSGILGIGHGSGVNVGYKNFVDELQAQNVTATKAFSLALGSKDEQEGMVMFGGLDTAKFAGNLATLPIVPAAKSPDGVARYWVDMNYMSLTPPSGNMKKYSNTTMAVFLDSGATLTLLPTTLANSIAADFGAQGVDANGFYAVDCALARMPGTVDFAFPGVTIHVPYKEMIREIPTAFGALCYLGISPNEDFVLLGDTMLRSAYAVFDQTNNAIHLAQYTNCGTEDMEIFPDTNFTAIEGKCNAPSFKPAATTATPSTSERPLLPTTMPTGTNRPTAAGPPSGSGSVTSAAATSAVRTTFGLCWLSICVLSTTVFSLAALS</sequence>
<comment type="similarity">
    <text evidence="1">Belongs to the peptidase A1 family.</text>
</comment>
<dbReference type="PRINTS" id="PR00792">
    <property type="entry name" value="PEPSIN"/>
</dbReference>
<reference evidence="5 6" key="1">
    <citation type="submission" date="2023-01" db="EMBL/GenBank/DDBJ databases">
        <title>Analysis of 21 Apiospora genomes using comparative genomics revels a genus with tremendous synthesis potential of carbohydrate active enzymes and secondary metabolites.</title>
        <authorList>
            <person name="Sorensen T."/>
        </authorList>
    </citation>
    <scope>NUCLEOTIDE SEQUENCE [LARGE SCALE GENOMIC DNA]</scope>
    <source>
        <strain evidence="5 6">CBS 83171</strain>
    </source>
</reference>
<dbReference type="PROSITE" id="PS51767">
    <property type="entry name" value="PEPTIDASE_A1"/>
    <property type="match status" value="1"/>
</dbReference>
<feature type="domain" description="Peptidase A1" evidence="4">
    <location>
        <begin position="77"/>
        <end position="398"/>
    </location>
</feature>
<dbReference type="EMBL" id="JAQQWM010000005">
    <property type="protein sequence ID" value="KAK8063902.1"/>
    <property type="molecule type" value="Genomic_DNA"/>
</dbReference>
<evidence type="ECO:0000256" key="1">
    <source>
        <dbReference type="ARBA" id="ARBA00007447"/>
    </source>
</evidence>
<organism evidence="5 6">
    <name type="scientific">Apiospora saccharicola</name>
    <dbReference type="NCBI Taxonomy" id="335842"/>
    <lineage>
        <taxon>Eukaryota</taxon>
        <taxon>Fungi</taxon>
        <taxon>Dikarya</taxon>
        <taxon>Ascomycota</taxon>
        <taxon>Pezizomycotina</taxon>
        <taxon>Sordariomycetes</taxon>
        <taxon>Xylariomycetidae</taxon>
        <taxon>Amphisphaeriales</taxon>
        <taxon>Apiosporaceae</taxon>
        <taxon>Apiospora</taxon>
    </lineage>
</organism>
<protein>
    <recommendedName>
        <fullName evidence="4">Peptidase A1 domain-containing protein</fullName>
    </recommendedName>
</protein>
<dbReference type="PANTHER" id="PTHR47966:SF65">
    <property type="entry name" value="ASPARTIC-TYPE ENDOPEPTIDASE"/>
    <property type="match status" value="1"/>
</dbReference>
<gene>
    <name evidence="5" type="ORF">PG996_008554</name>
</gene>
<dbReference type="InterPro" id="IPR033121">
    <property type="entry name" value="PEPTIDASE_A1"/>
</dbReference>
<keyword evidence="3" id="KW-0732">Signal</keyword>